<accession>A0A3Q2TMA5</accession>
<dbReference type="Ensembl" id="ENSFHET00000026325.1">
    <property type="protein sequence ID" value="ENSFHEP00000017600.1"/>
    <property type="gene ID" value="ENSFHEG00000019345.1"/>
</dbReference>
<name>A0A3Q2TMA5_FUNHE</name>
<dbReference type="STRING" id="8078.ENSFHEP00000017600"/>
<dbReference type="AlphaFoldDB" id="A0A3Q2TMA5"/>
<sequence length="243" mass="25942">MALRWLSCSTAWLLLLACILPVDAQSCNGGIPGIPGIPGTHGPNGKDGLKGAKGDPGEASQPLRGQKGVQGLRGPPGRFGIKGDVGLPGPAGNQGWKGEKGRPFNPSNKQKSIFSMKRGTSNLPEFNTAIRFNSEILPELESQFQGETLVNGTFECTIKGVYFFSYHVSAKTRVCLKLMKASESNGLMMMCDHADGFLVTSGSTVLELEPGDQIFVEPVKYNSLVTQSSTSHTFTGFMIFPTA</sequence>
<feature type="chain" id="PRO_5018574308" evidence="5">
    <location>
        <begin position="25"/>
        <end position="243"/>
    </location>
</feature>
<dbReference type="PANTHER" id="PTHR15427:SF43">
    <property type="entry name" value="COMPLEMENT COMPONENT 1, Q SUBCOMPONENT, B CHAIN PRECURSOR"/>
    <property type="match status" value="1"/>
</dbReference>
<feature type="signal peptide" evidence="5">
    <location>
        <begin position="1"/>
        <end position="24"/>
    </location>
</feature>
<proteinExistence type="predicted"/>
<organism evidence="7 8">
    <name type="scientific">Fundulus heteroclitus</name>
    <name type="common">Killifish</name>
    <name type="synonym">Mummichog</name>
    <dbReference type="NCBI Taxonomy" id="8078"/>
    <lineage>
        <taxon>Eukaryota</taxon>
        <taxon>Metazoa</taxon>
        <taxon>Chordata</taxon>
        <taxon>Craniata</taxon>
        <taxon>Vertebrata</taxon>
        <taxon>Euteleostomi</taxon>
        <taxon>Actinopterygii</taxon>
        <taxon>Neopterygii</taxon>
        <taxon>Teleostei</taxon>
        <taxon>Neoteleostei</taxon>
        <taxon>Acanthomorphata</taxon>
        <taxon>Ovalentaria</taxon>
        <taxon>Atherinomorphae</taxon>
        <taxon>Cyprinodontiformes</taxon>
        <taxon>Fundulidae</taxon>
        <taxon>Fundulus</taxon>
    </lineage>
</organism>
<reference evidence="7" key="2">
    <citation type="submission" date="2025-09" db="UniProtKB">
        <authorList>
            <consortium name="Ensembl"/>
        </authorList>
    </citation>
    <scope>IDENTIFICATION</scope>
</reference>
<comment type="subcellular location">
    <subcellularLocation>
        <location evidence="1">Secreted</location>
        <location evidence="1">Extracellular space</location>
        <location evidence="1">Extracellular matrix</location>
    </subcellularLocation>
</comment>
<dbReference type="PROSITE" id="PS51257">
    <property type="entry name" value="PROKAR_LIPOPROTEIN"/>
    <property type="match status" value="1"/>
</dbReference>
<keyword evidence="8" id="KW-1185">Reference proteome</keyword>
<keyword evidence="5" id="KW-0732">Signal</keyword>
<keyword evidence="3" id="KW-0272">Extracellular matrix</keyword>
<dbReference type="SMART" id="SM00110">
    <property type="entry name" value="C1Q"/>
    <property type="match status" value="1"/>
</dbReference>
<dbReference type="PRINTS" id="PR00007">
    <property type="entry name" value="COMPLEMNTC1Q"/>
</dbReference>
<dbReference type="Pfam" id="PF00386">
    <property type="entry name" value="C1q"/>
    <property type="match status" value="1"/>
</dbReference>
<protein>
    <submittedName>
        <fullName evidence="7">Complement C1q B chain</fullName>
    </submittedName>
</protein>
<dbReference type="Proteomes" id="UP000265000">
    <property type="component" value="Unplaced"/>
</dbReference>
<feature type="region of interest" description="Disordered" evidence="4">
    <location>
        <begin position="38"/>
        <end position="111"/>
    </location>
</feature>
<dbReference type="InterPro" id="IPR050392">
    <property type="entry name" value="Collagen/C1q_domain"/>
</dbReference>
<evidence type="ECO:0000256" key="2">
    <source>
        <dbReference type="ARBA" id="ARBA00022525"/>
    </source>
</evidence>
<dbReference type="GeneTree" id="ENSGT00940000161091"/>
<dbReference type="PROSITE" id="PS50871">
    <property type="entry name" value="C1Q"/>
    <property type="match status" value="1"/>
</dbReference>
<keyword evidence="2" id="KW-0964">Secreted</keyword>
<dbReference type="InterPro" id="IPR008983">
    <property type="entry name" value="Tumour_necrosis_fac-like_dom"/>
</dbReference>
<feature type="compositionally biased region" description="Basic and acidic residues" evidence="4">
    <location>
        <begin position="47"/>
        <end position="56"/>
    </location>
</feature>
<evidence type="ECO:0000256" key="1">
    <source>
        <dbReference type="ARBA" id="ARBA00004498"/>
    </source>
</evidence>
<dbReference type="SUPFAM" id="SSF49842">
    <property type="entry name" value="TNF-like"/>
    <property type="match status" value="1"/>
</dbReference>
<dbReference type="InterPro" id="IPR001073">
    <property type="entry name" value="C1q_dom"/>
</dbReference>
<evidence type="ECO:0000313" key="8">
    <source>
        <dbReference type="Proteomes" id="UP000265000"/>
    </source>
</evidence>
<dbReference type="PANTHER" id="PTHR15427">
    <property type="entry name" value="EMILIN ELASTIN MICROFIBRIL INTERFACE-LOCATED PROTEIN ELASTIN MICROFIBRIL INTERFACER"/>
    <property type="match status" value="1"/>
</dbReference>
<evidence type="ECO:0000256" key="4">
    <source>
        <dbReference type="SAM" id="MobiDB-lite"/>
    </source>
</evidence>
<evidence type="ECO:0000259" key="6">
    <source>
        <dbReference type="PROSITE" id="PS50871"/>
    </source>
</evidence>
<evidence type="ECO:0000256" key="3">
    <source>
        <dbReference type="ARBA" id="ARBA00022530"/>
    </source>
</evidence>
<evidence type="ECO:0000256" key="5">
    <source>
        <dbReference type="SAM" id="SignalP"/>
    </source>
</evidence>
<reference evidence="7" key="1">
    <citation type="submission" date="2025-08" db="UniProtKB">
        <authorList>
            <consortium name="Ensembl"/>
        </authorList>
    </citation>
    <scope>IDENTIFICATION</scope>
</reference>
<evidence type="ECO:0000313" key="7">
    <source>
        <dbReference type="Ensembl" id="ENSFHEP00000017600.1"/>
    </source>
</evidence>
<feature type="domain" description="C1q" evidence="6">
    <location>
        <begin position="107"/>
        <end position="243"/>
    </location>
</feature>
<dbReference type="Gene3D" id="2.60.120.40">
    <property type="match status" value="1"/>
</dbReference>